<evidence type="ECO:0000313" key="8">
    <source>
        <dbReference type="Proteomes" id="UP000321822"/>
    </source>
</evidence>
<feature type="coiled-coil region" evidence="2">
    <location>
        <begin position="119"/>
        <end position="170"/>
    </location>
</feature>
<keyword evidence="3" id="KW-0812">Transmembrane</keyword>
<dbReference type="PANTHER" id="PTHR30469:SF16">
    <property type="entry name" value="HAE1 FAMILY EFFLUX PUMP MFP COMPONENT"/>
    <property type="match status" value="1"/>
</dbReference>
<proteinExistence type="inferred from homology"/>
<accession>A0A5C6Q540</accession>
<dbReference type="Gene3D" id="2.40.30.170">
    <property type="match status" value="1"/>
</dbReference>
<dbReference type="RefSeq" id="WP_146791628.1">
    <property type="nucleotide sequence ID" value="NZ_VOLT01000016.1"/>
</dbReference>
<evidence type="ECO:0000256" key="3">
    <source>
        <dbReference type="SAM" id="Phobius"/>
    </source>
</evidence>
<dbReference type="Pfam" id="PF25954">
    <property type="entry name" value="Beta-barrel_RND_2"/>
    <property type="match status" value="1"/>
</dbReference>
<comment type="similarity">
    <text evidence="1">Belongs to the membrane fusion protein (MFP) (TC 8.A.1) family.</text>
</comment>
<reference evidence="7 8" key="1">
    <citation type="submission" date="2019-07" db="EMBL/GenBank/DDBJ databases">
        <title>Genomes of sea-ice associated Colwellia species.</title>
        <authorList>
            <person name="Bowman J.P."/>
        </authorList>
    </citation>
    <scope>NUCLEOTIDE SEQUENCE [LARGE SCALE GENOMIC DNA]</scope>
    <source>
        <strain evidence="7 8">ACAM 459</strain>
    </source>
</reference>
<evidence type="ECO:0000313" key="7">
    <source>
        <dbReference type="EMBL" id="TWX63956.1"/>
    </source>
</evidence>
<dbReference type="Pfam" id="PF25989">
    <property type="entry name" value="YknX_C"/>
    <property type="match status" value="1"/>
</dbReference>
<feature type="domain" description="YknX-like C-terminal permuted SH3-like" evidence="6">
    <location>
        <begin position="291"/>
        <end position="357"/>
    </location>
</feature>
<name>A0A5C6Q540_9GAMM</name>
<dbReference type="GO" id="GO:1990281">
    <property type="term" value="C:efflux pump complex"/>
    <property type="evidence" value="ECO:0007669"/>
    <property type="project" value="TreeGrafter"/>
</dbReference>
<dbReference type="Gene3D" id="1.10.287.470">
    <property type="entry name" value="Helix hairpin bin"/>
    <property type="match status" value="1"/>
</dbReference>
<sequence length="392" mass="42870">MPNKSVSTAPASTPSLISRLPLFIIVAILVALITYLQWPEAKQEKSTFKRVVAVKMVPVLLAEFIESVEAVGTARANEQVVITSKYSDLVDEIYFDDGQRVKKGAKLVKLNDQEELAKVNELKANLSESQAHLKRLSELLASRATSKSLVEQQEAKTKAIEAQLVSARAKLNDLTIRAPFAGVLGFREASKGAYIDAGDVITSLDDLSIIKVDFHLPERLLTHIHVGQQVSAINSAYKDKEFIGKITAIDSRIDSSTRSIKVRATISNKALKLHPGMLLNISVLLQVENILQLPESSIIPIEDIHYVFVEKEGKAIRKAIKIGRRHPGLVEVLSGLVEGEHVVVEWALKLRDGSAVSIIGQVAEVEAEIKDKAIKSANEKTNKAPAENGSKT</sequence>
<feature type="domain" description="CzcB-like barrel-sandwich hybrid" evidence="5">
    <location>
        <begin position="80"/>
        <end position="202"/>
    </location>
</feature>
<dbReference type="SUPFAM" id="SSF111369">
    <property type="entry name" value="HlyD-like secretion proteins"/>
    <property type="match status" value="1"/>
</dbReference>
<evidence type="ECO:0000256" key="1">
    <source>
        <dbReference type="ARBA" id="ARBA00009477"/>
    </source>
</evidence>
<dbReference type="InterPro" id="IPR058792">
    <property type="entry name" value="Beta-barrel_RND_2"/>
</dbReference>
<dbReference type="PANTHER" id="PTHR30469">
    <property type="entry name" value="MULTIDRUG RESISTANCE PROTEIN MDTA"/>
    <property type="match status" value="1"/>
</dbReference>
<dbReference type="FunFam" id="2.40.30.170:FF:000010">
    <property type="entry name" value="Efflux RND transporter periplasmic adaptor subunit"/>
    <property type="match status" value="1"/>
</dbReference>
<comment type="caution">
    <text evidence="7">The sequence shown here is derived from an EMBL/GenBank/DDBJ whole genome shotgun (WGS) entry which is preliminary data.</text>
</comment>
<dbReference type="InterPro" id="IPR058637">
    <property type="entry name" value="YknX-like_C"/>
</dbReference>
<protein>
    <submittedName>
        <fullName evidence="7">Efflux RND transporter periplasmic adaptor subunit</fullName>
    </submittedName>
</protein>
<dbReference type="OrthoDB" id="9806939at2"/>
<dbReference type="EMBL" id="VOLT01000016">
    <property type="protein sequence ID" value="TWX63956.1"/>
    <property type="molecule type" value="Genomic_DNA"/>
</dbReference>
<dbReference type="Proteomes" id="UP000321822">
    <property type="component" value="Unassembled WGS sequence"/>
</dbReference>
<evidence type="ECO:0000259" key="4">
    <source>
        <dbReference type="Pfam" id="PF25954"/>
    </source>
</evidence>
<evidence type="ECO:0000259" key="6">
    <source>
        <dbReference type="Pfam" id="PF25989"/>
    </source>
</evidence>
<dbReference type="AlphaFoldDB" id="A0A5C6Q540"/>
<gene>
    <name evidence="7" type="ORF">ESZ36_21350</name>
</gene>
<keyword evidence="2" id="KW-0175">Coiled coil</keyword>
<evidence type="ECO:0000256" key="2">
    <source>
        <dbReference type="SAM" id="Coils"/>
    </source>
</evidence>
<dbReference type="InterPro" id="IPR006143">
    <property type="entry name" value="RND_pump_MFP"/>
</dbReference>
<evidence type="ECO:0000259" key="5">
    <source>
        <dbReference type="Pfam" id="PF25973"/>
    </source>
</evidence>
<feature type="transmembrane region" description="Helical" evidence="3">
    <location>
        <begin position="20"/>
        <end position="38"/>
    </location>
</feature>
<dbReference type="InterPro" id="IPR058647">
    <property type="entry name" value="BSH_CzcB-like"/>
</dbReference>
<keyword evidence="3" id="KW-1133">Transmembrane helix</keyword>
<dbReference type="Gene3D" id="2.40.420.20">
    <property type="match status" value="1"/>
</dbReference>
<organism evidence="7 8">
    <name type="scientific">Colwellia demingiae</name>
    <dbReference type="NCBI Taxonomy" id="89401"/>
    <lineage>
        <taxon>Bacteria</taxon>
        <taxon>Pseudomonadati</taxon>
        <taxon>Pseudomonadota</taxon>
        <taxon>Gammaproteobacteria</taxon>
        <taxon>Alteromonadales</taxon>
        <taxon>Colwelliaceae</taxon>
        <taxon>Colwellia</taxon>
    </lineage>
</organism>
<dbReference type="NCBIfam" id="TIGR01730">
    <property type="entry name" value="RND_mfp"/>
    <property type="match status" value="1"/>
</dbReference>
<feature type="domain" description="CusB-like beta-barrel" evidence="4">
    <location>
        <begin position="212"/>
        <end position="283"/>
    </location>
</feature>
<dbReference type="GO" id="GO:0015562">
    <property type="term" value="F:efflux transmembrane transporter activity"/>
    <property type="evidence" value="ECO:0007669"/>
    <property type="project" value="TreeGrafter"/>
</dbReference>
<keyword evidence="3" id="KW-0472">Membrane</keyword>
<dbReference type="Pfam" id="PF25973">
    <property type="entry name" value="BSH_CzcB"/>
    <property type="match status" value="1"/>
</dbReference>
<keyword evidence="8" id="KW-1185">Reference proteome</keyword>
<dbReference type="Gene3D" id="2.40.50.100">
    <property type="match status" value="1"/>
</dbReference>